<sequence length="78" mass="8565">LGGKAKGVDHDAPYGEAISNRSTASSRPTACVLDQNFTLFSEYATAAVPYSMVFALLGFDRRGRVIYPLARAGLWRRR</sequence>
<organism evidence="2 3">
    <name type="scientific">Thalassiosira oceanica</name>
    <name type="common">Marine diatom</name>
    <dbReference type="NCBI Taxonomy" id="159749"/>
    <lineage>
        <taxon>Eukaryota</taxon>
        <taxon>Sar</taxon>
        <taxon>Stramenopiles</taxon>
        <taxon>Ochrophyta</taxon>
        <taxon>Bacillariophyta</taxon>
        <taxon>Coscinodiscophyceae</taxon>
        <taxon>Thalassiosirophycidae</taxon>
        <taxon>Thalassiosirales</taxon>
        <taxon>Thalassiosiraceae</taxon>
        <taxon>Thalassiosira</taxon>
    </lineage>
</organism>
<reference evidence="2 3" key="1">
    <citation type="journal article" date="2012" name="Genome Biol.">
        <title>Genome and low-iron response of an oceanic diatom adapted to chronic iron limitation.</title>
        <authorList>
            <person name="Lommer M."/>
            <person name="Specht M."/>
            <person name="Roy A.S."/>
            <person name="Kraemer L."/>
            <person name="Andreson R."/>
            <person name="Gutowska M.A."/>
            <person name="Wolf J."/>
            <person name="Bergner S.V."/>
            <person name="Schilhabel M.B."/>
            <person name="Klostermeier U.C."/>
            <person name="Beiko R.G."/>
            <person name="Rosenstiel P."/>
            <person name="Hippler M."/>
            <person name="Laroche J."/>
        </authorList>
    </citation>
    <scope>NUCLEOTIDE SEQUENCE [LARGE SCALE GENOMIC DNA]</scope>
    <source>
        <strain evidence="2 3">CCMP1005</strain>
    </source>
</reference>
<evidence type="ECO:0000256" key="1">
    <source>
        <dbReference type="SAM" id="MobiDB-lite"/>
    </source>
</evidence>
<gene>
    <name evidence="2" type="ORF">THAOC_21566</name>
</gene>
<dbReference type="AlphaFoldDB" id="K0S0T9"/>
<accession>K0S0T9</accession>
<feature type="region of interest" description="Disordered" evidence="1">
    <location>
        <begin position="1"/>
        <end position="26"/>
    </location>
</feature>
<evidence type="ECO:0000313" key="3">
    <source>
        <dbReference type="Proteomes" id="UP000266841"/>
    </source>
</evidence>
<evidence type="ECO:0000313" key="2">
    <source>
        <dbReference type="EMBL" id="EJK58324.1"/>
    </source>
</evidence>
<name>K0S0T9_THAOC</name>
<keyword evidence="3" id="KW-1185">Reference proteome</keyword>
<dbReference type="EMBL" id="AGNL01025584">
    <property type="protein sequence ID" value="EJK58324.1"/>
    <property type="molecule type" value="Genomic_DNA"/>
</dbReference>
<protein>
    <submittedName>
        <fullName evidence="2">Uncharacterized protein</fullName>
    </submittedName>
</protein>
<dbReference type="Proteomes" id="UP000266841">
    <property type="component" value="Unassembled WGS sequence"/>
</dbReference>
<proteinExistence type="predicted"/>
<comment type="caution">
    <text evidence="2">The sequence shown here is derived from an EMBL/GenBank/DDBJ whole genome shotgun (WGS) entry which is preliminary data.</text>
</comment>
<feature type="non-terminal residue" evidence="2">
    <location>
        <position position="1"/>
    </location>
</feature>
<feature type="compositionally biased region" description="Basic and acidic residues" evidence="1">
    <location>
        <begin position="1"/>
        <end position="13"/>
    </location>
</feature>